<dbReference type="AlphaFoldDB" id="T1K7G3"/>
<feature type="transmembrane region" description="Helical" evidence="8">
    <location>
        <begin position="269"/>
        <end position="289"/>
    </location>
</feature>
<dbReference type="EMBL" id="CAEY01001805">
    <property type="status" value="NOT_ANNOTATED_CDS"/>
    <property type="molecule type" value="Genomic_DNA"/>
</dbReference>
<keyword evidence="3" id="KW-1003">Cell membrane</keyword>
<keyword evidence="4 8" id="KW-0812">Transmembrane</keyword>
<dbReference type="SUPFAM" id="SSF81321">
    <property type="entry name" value="Family A G protein-coupled receptor-like"/>
    <property type="match status" value="1"/>
</dbReference>
<feature type="transmembrane region" description="Helical" evidence="8">
    <location>
        <begin position="159"/>
        <end position="181"/>
    </location>
</feature>
<dbReference type="GO" id="GO:0042277">
    <property type="term" value="F:peptide binding"/>
    <property type="evidence" value="ECO:0007669"/>
    <property type="project" value="TreeGrafter"/>
</dbReference>
<dbReference type="PANTHER" id="PTHR24241:SF59">
    <property type="entry name" value="ADIPOKINETIC HORMONE RECEPTOR, ISOFORM C"/>
    <property type="match status" value="1"/>
</dbReference>
<keyword evidence="6 8" id="KW-0472">Membrane</keyword>
<dbReference type="PROSITE" id="PS50262">
    <property type="entry name" value="G_PROTEIN_RECEP_F1_2"/>
    <property type="match status" value="1"/>
</dbReference>
<evidence type="ECO:0000256" key="7">
    <source>
        <dbReference type="ARBA" id="ARBA00023170"/>
    </source>
</evidence>
<dbReference type="Pfam" id="PF00001">
    <property type="entry name" value="7tm_1"/>
    <property type="match status" value="1"/>
</dbReference>
<comment type="subcellular location">
    <subcellularLocation>
        <location evidence="1">Cell membrane</location>
        <topology evidence="1">Multi-pass membrane protein</topology>
    </subcellularLocation>
</comment>
<name>T1K7G3_TETUR</name>
<dbReference type="InterPro" id="IPR000276">
    <property type="entry name" value="GPCR_Rhodpsn"/>
</dbReference>
<evidence type="ECO:0000256" key="2">
    <source>
        <dbReference type="ARBA" id="ARBA00010663"/>
    </source>
</evidence>
<dbReference type="STRING" id="32264.T1K7G3"/>
<dbReference type="InterPro" id="IPR017452">
    <property type="entry name" value="GPCR_Rhodpsn_7TM"/>
</dbReference>
<feature type="transmembrane region" description="Helical" evidence="8">
    <location>
        <begin position="86"/>
        <end position="108"/>
    </location>
</feature>
<dbReference type="EnsemblMetazoa" id="tetur06g04150.1">
    <property type="protein sequence ID" value="tetur06g04150.1"/>
    <property type="gene ID" value="tetur06g04150"/>
</dbReference>
<dbReference type="Proteomes" id="UP000015104">
    <property type="component" value="Unassembled WGS sequence"/>
</dbReference>
<proteinExistence type="inferred from homology"/>
<feature type="transmembrane region" description="Helical" evidence="8">
    <location>
        <begin position="120"/>
        <end position="138"/>
    </location>
</feature>
<feature type="transmembrane region" description="Helical" evidence="8">
    <location>
        <begin position="207"/>
        <end position="229"/>
    </location>
</feature>
<dbReference type="Gene3D" id="1.20.1070.10">
    <property type="entry name" value="Rhodopsin 7-helix transmembrane proteins"/>
    <property type="match status" value="1"/>
</dbReference>
<evidence type="ECO:0000259" key="9">
    <source>
        <dbReference type="PROSITE" id="PS50262"/>
    </source>
</evidence>
<dbReference type="eggNOG" id="KOG3656">
    <property type="taxonomic scope" value="Eukaryota"/>
</dbReference>
<keyword evidence="11" id="KW-1185">Reference proteome</keyword>
<protein>
    <recommendedName>
        <fullName evidence="9">G-protein coupled receptors family 1 profile domain-containing protein</fullName>
    </recommendedName>
</protein>
<feature type="domain" description="G-protein coupled receptors family 1 profile" evidence="9">
    <location>
        <begin position="56"/>
        <end position="322"/>
    </location>
</feature>
<evidence type="ECO:0000256" key="5">
    <source>
        <dbReference type="ARBA" id="ARBA00022989"/>
    </source>
</evidence>
<evidence type="ECO:0000313" key="11">
    <source>
        <dbReference type="Proteomes" id="UP000015104"/>
    </source>
</evidence>
<dbReference type="HOGENOM" id="CLU_009579_15_2_1"/>
<evidence type="ECO:0000256" key="1">
    <source>
        <dbReference type="ARBA" id="ARBA00004651"/>
    </source>
</evidence>
<sequence length="372" mass="43453">MNETMINISVLRETLDSVRDHSANQVTNVNFNQFVSSLRRESILEIVLYSLLFVSGAIGNLWVFFKQRQKCQRDARINYLLRHLNYADILVIFGTILIEIIWRITVYWHGGEILCKLVQTFRIFGVYLSSIMLICISVDRYFVFVHPLSFINREKRKKILIHASYVVSAVSALPQAFIFHIKRHPRYPEFAQCLSSGYFDAEWKEKVYQIFTLCIMYFVPFFVTLFCYIRIIAALSSQRELNVSRPTNDGEQRINVYQRAERRTLRMTSIVALAFVCCWTPYTYVVLWFQFNPDSYQSTNILIMDVLFCFAVLNSVINPCVYSSHLFTKRRNKTSNNSALNNLNNNNSIKLNGSNVIRGNNISKLATRETFF</sequence>
<dbReference type="GO" id="GO:0032870">
    <property type="term" value="P:cellular response to hormone stimulus"/>
    <property type="evidence" value="ECO:0007669"/>
    <property type="project" value="TreeGrafter"/>
</dbReference>
<accession>T1K7G3</accession>
<dbReference type="GO" id="GO:0005886">
    <property type="term" value="C:plasma membrane"/>
    <property type="evidence" value="ECO:0007669"/>
    <property type="project" value="UniProtKB-SubCell"/>
</dbReference>
<dbReference type="GO" id="GO:0004930">
    <property type="term" value="F:G protein-coupled receptor activity"/>
    <property type="evidence" value="ECO:0007669"/>
    <property type="project" value="InterPro"/>
</dbReference>
<feature type="transmembrane region" description="Helical" evidence="8">
    <location>
        <begin position="301"/>
        <end position="322"/>
    </location>
</feature>
<reference evidence="11" key="1">
    <citation type="submission" date="2011-08" db="EMBL/GenBank/DDBJ databases">
        <authorList>
            <person name="Rombauts S."/>
        </authorList>
    </citation>
    <scope>NUCLEOTIDE SEQUENCE</scope>
    <source>
        <strain evidence="11">London</strain>
    </source>
</reference>
<dbReference type="PRINTS" id="PR00237">
    <property type="entry name" value="GPCRRHODOPSN"/>
</dbReference>
<evidence type="ECO:0000256" key="4">
    <source>
        <dbReference type="ARBA" id="ARBA00022692"/>
    </source>
</evidence>
<evidence type="ECO:0000256" key="3">
    <source>
        <dbReference type="ARBA" id="ARBA00022475"/>
    </source>
</evidence>
<comment type="similarity">
    <text evidence="2">Belongs to the G-protein coupled receptor 1 family.</text>
</comment>
<organism evidence="10 11">
    <name type="scientific">Tetranychus urticae</name>
    <name type="common">Two-spotted spider mite</name>
    <dbReference type="NCBI Taxonomy" id="32264"/>
    <lineage>
        <taxon>Eukaryota</taxon>
        <taxon>Metazoa</taxon>
        <taxon>Ecdysozoa</taxon>
        <taxon>Arthropoda</taxon>
        <taxon>Chelicerata</taxon>
        <taxon>Arachnida</taxon>
        <taxon>Acari</taxon>
        <taxon>Acariformes</taxon>
        <taxon>Trombidiformes</taxon>
        <taxon>Prostigmata</taxon>
        <taxon>Eleutherengona</taxon>
        <taxon>Raphignathae</taxon>
        <taxon>Tetranychoidea</taxon>
        <taxon>Tetranychidae</taxon>
        <taxon>Tetranychus</taxon>
    </lineage>
</organism>
<evidence type="ECO:0000313" key="10">
    <source>
        <dbReference type="EnsemblMetazoa" id="tetur06g04150.1"/>
    </source>
</evidence>
<dbReference type="PANTHER" id="PTHR24241">
    <property type="entry name" value="NEUROPEPTIDE RECEPTOR-RELATED G-PROTEIN COUPLED RECEPTOR"/>
    <property type="match status" value="1"/>
</dbReference>
<reference evidence="10" key="2">
    <citation type="submission" date="2015-06" db="UniProtKB">
        <authorList>
            <consortium name="EnsemblMetazoa"/>
        </authorList>
    </citation>
    <scope>IDENTIFICATION</scope>
</reference>
<keyword evidence="7" id="KW-0675">Receptor</keyword>
<feature type="transmembrane region" description="Helical" evidence="8">
    <location>
        <begin position="46"/>
        <end position="65"/>
    </location>
</feature>
<evidence type="ECO:0000256" key="6">
    <source>
        <dbReference type="ARBA" id="ARBA00023136"/>
    </source>
</evidence>
<keyword evidence="5 8" id="KW-1133">Transmembrane helix</keyword>
<evidence type="ECO:0000256" key="8">
    <source>
        <dbReference type="SAM" id="Phobius"/>
    </source>
</evidence>